<feature type="domain" description="GGDEF" evidence="2">
    <location>
        <begin position="222"/>
        <end position="355"/>
    </location>
</feature>
<dbReference type="InterPro" id="IPR037522">
    <property type="entry name" value="HD_GYP_dom"/>
</dbReference>
<dbReference type="SMART" id="SM00267">
    <property type="entry name" value="GGDEF"/>
    <property type="match status" value="1"/>
</dbReference>
<dbReference type="Gene3D" id="1.10.3210.10">
    <property type="entry name" value="Hypothetical protein af1432"/>
    <property type="match status" value="1"/>
</dbReference>
<dbReference type="RefSeq" id="WP_143068370.1">
    <property type="nucleotide sequence ID" value="NZ_FNZA01000013.1"/>
</dbReference>
<dbReference type="InterPro" id="IPR052020">
    <property type="entry name" value="Cyclic_di-GMP/3'3'-cGAMP_PDE"/>
</dbReference>
<gene>
    <name evidence="4" type="ORF">SAMN04488058_11328</name>
</gene>
<dbReference type="Gene3D" id="3.30.450.40">
    <property type="match status" value="2"/>
</dbReference>
<keyword evidence="1" id="KW-0472">Membrane</keyword>
<dbReference type="SUPFAM" id="SSF109604">
    <property type="entry name" value="HD-domain/PDEase-like"/>
    <property type="match status" value="1"/>
</dbReference>
<dbReference type="SMART" id="SM00065">
    <property type="entry name" value="GAF"/>
    <property type="match status" value="2"/>
</dbReference>
<feature type="transmembrane region" description="Helical" evidence="1">
    <location>
        <begin position="164"/>
        <end position="182"/>
    </location>
</feature>
<dbReference type="NCBIfam" id="TIGR00254">
    <property type="entry name" value="GGDEF"/>
    <property type="match status" value="1"/>
</dbReference>
<feature type="transmembrane region" description="Helical" evidence="1">
    <location>
        <begin position="67"/>
        <end position="92"/>
    </location>
</feature>
<dbReference type="Pfam" id="PF13185">
    <property type="entry name" value="GAF_2"/>
    <property type="match status" value="1"/>
</dbReference>
<evidence type="ECO:0000259" key="3">
    <source>
        <dbReference type="PROSITE" id="PS51832"/>
    </source>
</evidence>
<dbReference type="PANTHER" id="PTHR45228">
    <property type="entry name" value="CYCLIC DI-GMP PHOSPHODIESTERASE TM_0186-RELATED"/>
    <property type="match status" value="1"/>
</dbReference>
<accession>A0A1H7AIH3</accession>
<dbReference type="Proteomes" id="UP000199223">
    <property type="component" value="Unassembled WGS sequence"/>
</dbReference>
<evidence type="ECO:0000313" key="4">
    <source>
        <dbReference type="EMBL" id="SEJ65443.1"/>
    </source>
</evidence>
<feature type="transmembrane region" description="Helical" evidence="1">
    <location>
        <begin position="136"/>
        <end position="152"/>
    </location>
</feature>
<evidence type="ECO:0000256" key="1">
    <source>
        <dbReference type="SAM" id="Phobius"/>
    </source>
</evidence>
<feature type="transmembrane region" description="Helical" evidence="1">
    <location>
        <begin position="7"/>
        <end position="27"/>
    </location>
</feature>
<proteinExistence type="predicted"/>
<dbReference type="SUPFAM" id="SSF55073">
    <property type="entry name" value="Nucleotide cyclase"/>
    <property type="match status" value="1"/>
</dbReference>
<dbReference type="PROSITE" id="PS50887">
    <property type="entry name" value="GGDEF"/>
    <property type="match status" value="1"/>
</dbReference>
<feature type="domain" description="HD-GYP" evidence="3">
    <location>
        <begin position="722"/>
        <end position="918"/>
    </location>
</feature>
<dbReference type="OrthoDB" id="66589at2"/>
<feature type="transmembrane region" description="Helical" evidence="1">
    <location>
        <begin position="33"/>
        <end position="55"/>
    </location>
</feature>
<dbReference type="PROSITE" id="PS51832">
    <property type="entry name" value="HD_GYP"/>
    <property type="match status" value="1"/>
</dbReference>
<dbReference type="Pfam" id="PF13487">
    <property type="entry name" value="HD_5"/>
    <property type="match status" value="1"/>
</dbReference>
<dbReference type="InterPro" id="IPR029016">
    <property type="entry name" value="GAF-like_dom_sf"/>
</dbReference>
<protein>
    <submittedName>
        <fullName evidence="4">Diguanylate cyclase</fullName>
    </submittedName>
</protein>
<dbReference type="InterPro" id="IPR003607">
    <property type="entry name" value="HD/PDEase_dom"/>
</dbReference>
<dbReference type="CDD" id="cd00077">
    <property type="entry name" value="HDc"/>
    <property type="match status" value="1"/>
</dbReference>
<dbReference type="SMART" id="SM00471">
    <property type="entry name" value="HDc"/>
    <property type="match status" value="1"/>
</dbReference>
<name>A0A1H7AIH3_9DEIO</name>
<dbReference type="STRING" id="856736.SAMN04488058_11328"/>
<evidence type="ECO:0000313" key="5">
    <source>
        <dbReference type="Proteomes" id="UP000199223"/>
    </source>
</evidence>
<dbReference type="InterPro" id="IPR029787">
    <property type="entry name" value="Nucleotide_cyclase"/>
</dbReference>
<dbReference type="PANTHER" id="PTHR45228:SF8">
    <property type="entry name" value="TWO-COMPONENT RESPONSE REGULATOR-RELATED"/>
    <property type="match status" value="1"/>
</dbReference>
<evidence type="ECO:0000259" key="2">
    <source>
        <dbReference type="PROSITE" id="PS50887"/>
    </source>
</evidence>
<feature type="transmembrane region" description="Helical" evidence="1">
    <location>
        <begin position="104"/>
        <end position="124"/>
    </location>
</feature>
<dbReference type="InterPro" id="IPR000160">
    <property type="entry name" value="GGDEF_dom"/>
</dbReference>
<dbReference type="InterPro" id="IPR043128">
    <property type="entry name" value="Rev_trsase/Diguanyl_cyclase"/>
</dbReference>
<sequence length="931" mass="100951">MTSSLTISLLLNFCLLITCAFVISLTYRERTPRFLAVLRLVLAAAATLLLAMASVEVAGGFRIDLRYVPVALVVLRYGPLLGAVIAAPMMVWRLYFNVDPSLDQVVWLHFLSVLAMSSLVRPLAHPLIEEMQPRRLWLAPIPFLGVGWGLWLTPEGRELFWLSYPPRLLLGTLGLMAALLILQSRLKLLRLAQALRDQASTDPLTGLPNRRAFDRDLGTLRDGEHLALLDLDHFKAVNDRYGHDGGDRALAQVGGLLRSFAPGELRAYRVGGEEFAALLSGTDSAAAIQILEGVRSASLGQPGGWMAETGERLTFSVGLATRRSGEDGAGLFRRADEALYLAKMNGRDRLVVWTPEQGGAGQGLLAQAGPGAALPALVQPRHSVWRSLRTTVQLLAQRRVLRDEDWAEVLRLAVDAVDGASCGTLDIRVRGTQFRMVAAVGYTQNLVGLALTEESQQSWYGRSREEWRAGVPRIVEREALSDAYALSDAELELPAARVLSAAGRREEITGNLCLPVVLGDEVVAHLNLDSLGGRGHLGAGSVEVAHLFAQQIAALLHLQGRWDELERLVALHERVSVMSAEELEAELTVSAAELLRAQWAALLRYDAEQDALISAGSGRYDPGLGPVYLPRGLGLSWAALDAGEVLRLANLGADARVYRRDQLGPGAMMAVPLRAEGGEPLGTLILTRPLERPFSEADAHLALLLGSLAARLLERAQHLVDLQATLDAALETMGVAVELRDAPTQQHTRRVTELAVSFGEALELGPVRLRGLRQGAALHDIGKLGVPDAVLLKPGPLNPQERALIETHPERGAALAAALPFLHPEAQGVIRSHHERWDGAGYPDRLIGEAIPLLARLFALCDVYEALISDRPYRGALTPAQALDVLTQGRGTHFDPALTDRFLELHAAGIFAHILPLTTPTPEAQLEQHGD</sequence>
<keyword evidence="1" id="KW-0812">Transmembrane</keyword>
<dbReference type="SUPFAM" id="SSF55781">
    <property type="entry name" value="GAF domain-like"/>
    <property type="match status" value="2"/>
</dbReference>
<dbReference type="Pfam" id="PF00990">
    <property type="entry name" value="GGDEF"/>
    <property type="match status" value="1"/>
</dbReference>
<dbReference type="AlphaFoldDB" id="A0A1H7AIH3"/>
<organism evidence="4 5">
    <name type="scientific">Deinococcus reticulitermitis</name>
    <dbReference type="NCBI Taxonomy" id="856736"/>
    <lineage>
        <taxon>Bacteria</taxon>
        <taxon>Thermotogati</taxon>
        <taxon>Deinococcota</taxon>
        <taxon>Deinococci</taxon>
        <taxon>Deinococcales</taxon>
        <taxon>Deinococcaceae</taxon>
        <taxon>Deinococcus</taxon>
    </lineage>
</organism>
<reference evidence="5" key="1">
    <citation type="submission" date="2016-10" db="EMBL/GenBank/DDBJ databases">
        <authorList>
            <person name="Varghese N."/>
            <person name="Submissions S."/>
        </authorList>
    </citation>
    <scope>NUCLEOTIDE SEQUENCE [LARGE SCALE GENOMIC DNA]</scope>
    <source>
        <strain evidence="5">CGMCC 1.10218</strain>
    </source>
</reference>
<dbReference type="InterPro" id="IPR003018">
    <property type="entry name" value="GAF"/>
</dbReference>
<dbReference type="EMBL" id="FNZA01000013">
    <property type="protein sequence ID" value="SEJ65443.1"/>
    <property type="molecule type" value="Genomic_DNA"/>
</dbReference>
<keyword evidence="5" id="KW-1185">Reference proteome</keyword>
<keyword evidence="1" id="KW-1133">Transmembrane helix</keyword>
<dbReference type="CDD" id="cd01949">
    <property type="entry name" value="GGDEF"/>
    <property type="match status" value="1"/>
</dbReference>
<dbReference type="Gene3D" id="3.30.70.270">
    <property type="match status" value="1"/>
</dbReference>